<evidence type="ECO:0000256" key="1">
    <source>
        <dbReference type="SAM" id="Coils"/>
    </source>
</evidence>
<evidence type="ECO:0000313" key="2">
    <source>
        <dbReference type="EMBL" id="MQM01388.1"/>
    </source>
</evidence>
<comment type="caution">
    <text evidence="2">The sequence shown here is derived from an EMBL/GenBank/DDBJ whole genome shotgun (WGS) entry which is preliminary data.</text>
</comment>
<keyword evidence="1" id="KW-0175">Coiled coil</keyword>
<organism evidence="2 3">
    <name type="scientific">Colocasia esculenta</name>
    <name type="common">Wild taro</name>
    <name type="synonym">Arum esculentum</name>
    <dbReference type="NCBI Taxonomy" id="4460"/>
    <lineage>
        <taxon>Eukaryota</taxon>
        <taxon>Viridiplantae</taxon>
        <taxon>Streptophyta</taxon>
        <taxon>Embryophyta</taxon>
        <taxon>Tracheophyta</taxon>
        <taxon>Spermatophyta</taxon>
        <taxon>Magnoliopsida</taxon>
        <taxon>Liliopsida</taxon>
        <taxon>Araceae</taxon>
        <taxon>Aroideae</taxon>
        <taxon>Colocasieae</taxon>
        <taxon>Colocasia</taxon>
    </lineage>
</organism>
<sequence length="254" mass="27204">GERKSRSSSAGALPSACWTIASMRRSSWLPQLNAPDVGPPWSGGVSGHGAPAPIPRRGRGAIAAASPPAAPEAQEGREIAVAGMTVVGARTSPIRLAEAMSTSTGGSRRRDSALVWRDFVALLPTFWDDTKFEYGNPSPALPLCSDGHLTRVVTSLTFPLAALPAATVPLRSQPHTVNEACKFFMWCDELTVVGTSGILICQCNGQEIMQKLIQENELLRKRVQQLEFQLERKTRIAASLGQAISTLTTDEADK</sequence>
<dbReference type="Proteomes" id="UP000652761">
    <property type="component" value="Unassembled WGS sequence"/>
</dbReference>
<protein>
    <submittedName>
        <fullName evidence="2">Uncharacterized protein</fullName>
    </submittedName>
</protein>
<gene>
    <name evidence="2" type="ORF">Taro_034142</name>
</gene>
<accession>A0A843W398</accession>
<feature type="non-terminal residue" evidence="2">
    <location>
        <position position="1"/>
    </location>
</feature>
<feature type="coiled-coil region" evidence="1">
    <location>
        <begin position="209"/>
        <end position="236"/>
    </location>
</feature>
<dbReference type="EMBL" id="NMUH01002670">
    <property type="protein sequence ID" value="MQM01388.1"/>
    <property type="molecule type" value="Genomic_DNA"/>
</dbReference>
<reference evidence="2" key="1">
    <citation type="submission" date="2017-07" db="EMBL/GenBank/DDBJ databases">
        <title>Taro Niue Genome Assembly and Annotation.</title>
        <authorList>
            <person name="Atibalentja N."/>
            <person name="Keating K."/>
            <person name="Fields C.J."/>
        </authorList>
    </citation>
    <scope>NUCLEOTIDE SEQUENCE</scope>
    <source>
        <strain evidence="2">Niue_2</strain>
        <tissue evidence="2">Leaf</tissue>
    </source>
</reference>
<proteinExistence type="predicted"/>
<keyword evidence="3" id="KW-1185">Reference proteome</keyword>
<name>A0A843W398_COLES</name>
<dbReference type="AlphaFoldDB" id="A0A843W398"/>
<evidence type="ECO:0000313" key="3">
    <source>
        <dbReference type="Proteomes" id="UP000652761"/>
    </source>
</evidence>